<sequence>MRRIKKYNKREKINIFLFFIKTTFFFVILLTLNCSSHRKYGKTRGEKNDFGDAFDLRTRSLALKYANSNNSPVFKTRIVEEITPAGFKKYDENYESKLFKFMESVDNGKRDCDEKYEGSRYGFRESSPYEVPWKGGYQGPNLIKLRNNFPMRLNFSDDGDDDEGSTSLMDSLPGSLRACERMIYAPMKKIRKKPKEEVKEEPSKYPLRNSMSNGLRLYQKGEEGGGYKLKNQIPGGLREGRRSEESRGAELKNKPKGGLEGGEKGEDSPENAIKSKPKGGLTDRERGEDPQEIALKSKPKG</sequence>
<dbReference type="EMBL" id="KQ235014">
    <property type="protein sequence ID" value="KMZ94871.1"/>
    <property type="molecule type" value="Genomic_DNA"/>
</dbReference>
<feature type="domain" description="EMP3/KAHRP N-terminal" evidence="3">
    <location>
        <begin position="79"/>
        <end position="131"/>
    </location>
</feature>
<evidence type="ECO:0000313" key="4">
    <source>
        <dbReference type="EMBL" id="KMZ94871.1"/>
    </source>
</evidence>
<dbReference type="AlphaFoldDB" id="A0A0J9TIK7"/>
<proteinExistence type="predicted"/>
<gene>
    <name evidence="4" type="ORF">PVMG_02760</name>
</gene>
<feature type="region of interest" description="Disordered" evidence="1">
    <location>
        <begin position="190"/>
        <end position="301"/>
    </location>
</feature>
<evidence type="ECO:0000256" key="2">
    <source>
        <dbReference type="SAM" id="Phobius"/>
    </source>
</evidence>
<feature type="transmembrane region" description="Helical" evidence="2">
    <location>
        <begin position="12"/>
        <end position="32"/>
    </location>
</feature>
<feature type="compositionally biased region" description="Basic and acidic residues" evidence="1">
    <location>
        <begin position="238"/>
        <end position="253"/>
    </location>
</feature>
<dbReference type="Proteomes" id="UP000053776">
    <property type="component" value="Unassembled WGS sequence"/>
</dbReference>
<organism evidence="4 5">
    <name type="scientific">Plasmodium vivax Mauritania I</name>
    <dbReference type="NCBI Taxonomy" id="1035515"/>
    <lineage>
        <taxon>Eukaryota</taxon>
        <taxon>Sar</taxon>
        <taxon>Alveolata</taxon>
        <taxon>Apicomplexa</taxon>
        <taxon>Aconoidasida</taxon>
        <taxon>Haemosporida</taxon>
        <taxon>Plasmodiidae</taxon>
        <taxon>Plasmodium</taxon>
        <taxon>Plasmodium (Plasmodium)</taxon>
    </lineage>
</organism>
<evidence type="ECO:0000313" key="5">
    <source>
        <dbReference type="Proteomes" id="UP000053776"/>
    </source>
</evidence>
<feature type="non-terminal residue" evidence="4">
    <location>
        <position position="301"/>
    </location>
</feature>
<feature type="compositionally biased region" description="Basic and acidic residues" evidence="1">
    <location>
        <begin position="194"/>
        <end position="203"/>
    </location>
</feature>
<dbReference type="Pfam" id="PF17986">
    <property type="entry name" value="EKAL"/>
    <property type="match status" value="1"/>
</dbReference>
<dbReference type="InterPro" id="IPR040805">
    <property type="entry name" value="EMP3/KAHRP_N"/>
</dbReference>
<accession>A0A0J9TIK7</accession>
<name>A0A0J9TIK7_PLAVI</name>
<evidence type="ECO:0000259" key="3">
    <source>
        <dbReference type="Pfam" id="PF17986"/>
    </source>
</evidence>
<reference evidence="4 5" key="1">
    <citation type="submission" date="2011-08" db="EMBL/GenBank/DDBJ databases">
        <title>The Genome Sequence of Plasmodium vivax Mauritania I.</title>
        <authorList>
            <consortium name="The Broad Institute Genome Sequencing Platform"/>
            <consortium name="The Broad Institute Genome Sequencing Center for Infectious Disease"/>
            <person name="Neafsey D."/>
            <person name="Carlton J."/>
            <person name="Barnwell J."/>
            <person name="Collins W."/>
            <person name="Escalante A."/>
            <person name="Mullikin J."/>
            <person name="Saul A."/>
            <person name="Guigo R."/>
            <person name="Camara F."/>
            <person name="Young S.K."/>
            <person name="Zeng Q."/>
            <person name="Gargeya S."/>
            <person name="Fitzgerald M."/>
            <person name="Haas B."/>
            <person name="Abouelleil A."/>
            <person name="Alvarado L."/>
            <person name="Arachchi H.M."/>
            <person name="Berlin A."/>
            <person name="Brown A."/>
            <person name="Chapman S.B."/>
            <person name="Chen Z."/>
            <person name="Dunbar C."/>
            <person name="Freedman E."/>
            <person name="Gearin G."/>
            <person name="Gellesch M."/>
            <person name="Goldberg J."/>
            <person name="Griggs A."/>
            <person name="Gujja S."/>
            <person name="Heiman D."/>
            <person name="Howarth C."/>
            <person name="Larson L."/>
            <person name="Lui A."/>
            <person name="MacDonald P.J.P."/>
            <person name="Montmayeur A."/>
            <person name="Murphy C."/>
            <person name="Neiman D."/>
            <person name="Pearson M."/>
            <person name="Priest M."/>
            <person name="Roberts A."/>
            <person name="Saif S."/>
            <person name="Shea T."/>
            <person name="Shenoy N."/>
            <person name="Sisk P."/>
            <person name="Stolte C."/>
            <person name="Sykes S."/>
            <person name="Wortman J."/>
            <person name="Nusbaum C."/>
            <person name="Birren B."/>
        </authorList>
    </citation>
    <scope>NUCLEOTIDE SEQUENCE [LARGE SCALE GENOMIC DNA]</scope>
    <source>
        <strain evidence="4 5">Mauritania I</strain>
    </source>
</reference>
<evidence type="ECO:0000256" key="1">
    <source>
        <dbReference type="SAM" id="MobiDB-lite"/>
    </source>
</evidence>
<dbReference type="OrthoDB" id="378668at2759"/>
<keyword evidence="2" id="KW-1133">Transmembrane helix</keyword>
<keyword evidence="2" id="KW-0472">Membrane</keyword>
<keyword evidence="2" id="KW-0812">Transmembrane</keyword>
<protein>
    <recommendedName>
        <fullName evidence="3">EMP3/KAHRP N-terminal domain-containing protein</fullName>
    </recommendedName>
</protein>